<sequence>MKKLYLSLSLFLGMLSAQSCDEAISPNAETIASLQITNARKKLLVDKTWKFYLYVTKNPDGSTFTNYSVKDGIGLSSDYAKFTYTFKSDGTFVLASANTSLQGEWVLSSDGNAISTQIGVGSPVTYAIETLTSDELEIESSSSKLKLKI</sequence>
<dbReference type="EMBL" id="JASHIF010000019">
    <property type="protein sequence ID" value="MDI9861319.1"/>
    <property type="molecule type" value="Genomic_DNA"/>
</dbReference>
<dbReference type="RefSeq" id="WP_283345770.1">
    <property type="nucleotide sequence ID" value="NZ_JASHIF010000019.1"/>
</dbReference>
<feature type="signal peptide" evidence="1">
    <location>
        <begin position="1"/>
        <end position="19"/>
    </location>
</feature>
<accession>A0ABT6YCK4</accession>
<gene>
    <name evidence="2" type="ORF">QM524_19020</name>
</gene>
<dbReference type="PROSITE" id="PS51257">
    <property type="entry name" value="PROKAR_LIPOPROTEIN"/>
    <property type="match status" value="1"/>
</dbReference>
<feature type="chain" id="PRO_5046626923" evidence="1">
    <location>
        <begin position="20"/>
        <end position="149"/>
    </location>
</feature>
<evidence type="ECO:0000313" key="2">
    <source>
        <dbReference type="EMBL" id="MDI9861319.1"/>
    </source>
</evidence>
<dbReference type="Proteomes" id="UP001236507">
    <property type="component" value="Unassembled WGS sequence"/>
</dbReference>
<comment type="caution">
    <text evidence="2">The sequence shown here is derived from an EMBL/GenBank/DDBJ whole genome shotgun (WGS) entry which is preliminary data.</text>
</comment>
<evidence type="ECO:0000256" key="1">
    <source>
        <dbReference type="SAM" id="SignalP"/>
    </source>
</evidence>
<keyword evidence="1" id="KW-0732">Signal</keyword>
<evidence type="ECO:0000313" key="3">
    <source>
        <dbReference type="Proteomes" id="UP001236507"/>
    </source>
</evidence>
<organism evidence="2 3">
    <name type="scientific">Flectobacillus roseus</name>
    <dbReference type="NCBI Taxonomy" id="502259"/>
    <lineage>
        <taxon>Bacteria</taxon>
        <taxon>Pseudomonadati</taxon>
        <taxon>Bacteroidota</taxon>
        <taxon>Cytophagia</taxon>
        <taxon>Cytophagales</taxon>
        <taxon>Flectobacillaceae</taxon>
        <taxon>Flectobacillus</taxon>
    </lineage>
</organism>
<keyword evidence="3" id="KW-1185">Reference proteome</keyword>
<protein>
    <submittedName>
        <fullName evidence="2">Uncharacterized protein</fullName>
    </submittedName>
</protein>
<reference evidence="2 3" key="1">
    <citation type="submission" date="2023-05" db="EMBL/GenBank/DDBJ databases">
        <title>Novel species of genus Flectobacillus isolated from stream in China.</title>
        <authorList>
            <person name="Lu H."/>
        </authorList>
    </citation>
    <scope>NUCLEOTIDE SEQUENCE [LARGE SCALE GENOMIC DNA]</scope>
    <source>
        <strain evidence="2 3">KCTC 42575</strain>
    </source>
</reference>
<proteinExistence type="predicted"/>
<name>A0ABT6YCK4_9BACT</name>